<dbReference type="AlphaFoldDB" id="A0A1C7NRK8"/>
<evidence type="ECO:0000259" key="6">
    <source>
        <dbReference type="PROSITE" id="PS50103"/>
    </source>
</evidence>
<feature type="region of interest" description="Disordered" evidence="5">
    <location>
        <begin position="409"/>
        <end position="437"/>
    </location>
</feature>
<keyword evidence="3 4" id="KW-0862">Zinc</keyword>
<dbReference type="SUPFAM" id="SSF90229">
    <property type="entry name" value="CCCH zinc finger"/>
    <property type="match status" value="1"/>
</dbReference>
<keyword evidence="1 4" id="KW-0479">Metal-binding</keyword>
<feature type="domain" description="C3H1-type" evidence="6">
    <location>
        <begin position="554"/>
        <end position="579"/>
    </location>
</feature>
<dbReference type="Proteomes" id="UP000093000">
    <property type="component" value="Unassembled WGS sequence"/>
</dbReference>
<dbReference type="InterPro" id="IPR036855">
    <property type="entry name" value="Znf_CCCH_sf"/>
</dbReference>
<dbReference type="OrthoDB" id="6159439at2759"/>
<dbReference type="EMBL" id="LUGH01000004">
    <property type="protein sequence ID" value="OBZ91767.1"/>
    <property type="molecule type" value="Genomic_DNA"/>
</dbReference>
<name>A0A1C7NRK8_9FUNG</name>
<dbReference type="GO" id="GO:0008270">
    <property type="term" value="F:zinc ion binding"/>
    <property type="evidence" value="ECO:0007669"/>
    <property type="project" value="UniProtKB-KW"/>
</dbReference>
<keyword evidence="2 4" id="KW-0863">Zinc-finger</keyword>
<accession>A0A1C7NRK8</accession>
<feature type="region of interest" description="Disordered" evidence="5">
    <location>
        <begin position="78"/>
        <end position="103"/>
    </location>
</feature>
<feature type="region of interest" description="Disordered" evidence="5">
    <location>
        <begin position="514"/>
        <end position="557"/>
    </location>
</feature>
<reference evidence="7 8" key="1">
    <citation type="submission" date="2016-03" db="EMBL/GenBank/DDBJ databases">
        <title>Choanephora cucurbitarum.</title>
        <authorList>
            <person name="Min B."/>
            <person name="Park H."/>
            <person name="Park J.-H."/>
            <person name="Shin H.-D."/>
            <person name="Choi I.-G."/>
        </authorList>
    </citation>
    <scope>NUCLEOTIDE SEQUENCE [LARGE SCALE GENOMIC DNA]</scope>
    <source>
        <strain evidence="7 8">KUS-F28377</strain>
    </source>
</reference>
<protein>
    <recommendedName>
        <fullName evidence="6">C3H1-type domain-containing protein</fullName>
    </recommendedName>
</protein>
<evidence type="ECO:0000256" key="4">
    <source>
        <dbReference type="PROSITE-ProRule" id="PRU00723"/>
    </source>
</evidence>
<gene>
    <name evidence="7" type="ORF">A0J61_00215</name>
</gene>
<comment type="caution">
    <text evidence="7">The sequence shown here is derived from an EMBL/GenBank/DDBJ whole genome shotgun (WGS) entry which is preliminary data.</text>
</comment>
<dbReference type="SUPFAM" id="SSF47676">
    <property type="entry name" value="Conserved domain common to transcription factors TFIIS, elongin A, CRSP70"/>
    <property type="match status" value="1"/>
</dbReference>
<dbReference type="STRING" id="101091.A0A1C7NRK8"/>
<keyword evidence="8" id="KW-1185">Reference proteome</keyword>
<dbReference type="PROSITE" id="PS50103">
    <property type="entry name" value="ZF_C3H1"/>
    <property type="match status" value="1"/>
</dbReference>
<evidence type="ECO:0000256" key="1">
    <source>
        <dbReference type="ARBA" id="ARBA00022723"/>
    </source>
</evidence>
<evidence type="ECO:0000313" key="7">
    <source>
        <dbReference type="EMBL" id="OBZ91767.1"/>
    </source>
</evidence>
<organism evidence="7 8">
    <name type="scientific">Choanephora cucurbitarum</name>
    <dbReference type="NCBI Taxonomy" id="101091"/>
    <lineage>
        <taxon>Eukaryota</taxon>
        <taxon>Fungi</taxon>
        <taxon>Fungi incertae sedis</taxon>
        <taxon>Mucoromycota</taxon>
        <taxon>Mucoromycotina</taxon>
        <taxon>Mucoromycetes</taxon>
        <taxon>Mucorales</taxon>
        <taxon>Mucorineae</taxon>
        <taxon>Choanephoraceae</taxon>
        <taxon>Choanephoroideae</taxon>
        <taxon>Choanephora</taxon>
    </lineage>
</organism>
<dbReference type="InParanoid" id="A0A1C7NRK8"/>
<sequence length="579" mass="64747">MLHRVLETSLQAWDAKAIETLLKVLYHIPFEIETLAKNSLGFLIKDVKREAITRENTLLIERTSTLIDKWKELQKRSTHNLNGKREMSEQSSQSSASTNELPRKQVKLAIQKEPPARAKAMADPNFFSNLKEVKKITPNTRPVYHVDRILENISKTDKGESSTNSLKKRALSANNIALNAYSATGTTSVSDSTGVKRAAMSEMSLASKVPDPNRKRVRFKENLVEIREYERNPEEWTSFDIPEEFNQYNQDMTVIDGLQLSRPSFPPPPQINWYTPYELVFDADANPNLVIPKSVRSSETIEQERREKRALAATYISPQHIPPAPAEPDELPNANEDGNVPIIPLTDTDMPTVTTPSTATTTISPSSINALASGLNVAAAMKEPQVTQSQQQYNAAPNHTNISYYSSAYTPAQQQQQQSPSTTPVMNAAPAKTTQPEITNQAVENMLKNTPGIMQQLKQLSFLANGGTFGAVSNPQPVANPQPTVNLQPAINPEPQTPYHAPQHNYGMPQQTQYHHQVPNQPSNWDRPNETYANNQMANRNKKPKRPSKKNIRGNNRTPCNFYYTAEGCRNGDNCPFSH</sequence>
<dbReference type="InterPro" id="IPR000571">
    <property type="entry name" value="Znf_CCCH"/>
</dbReference>
<evidence type="ECO:0000256" key="5">
    <source>
        <dbReference type="SAM" id="MobiDB-lite"/>
    </source>
</evidence>
<evidence type="ECO:0000313" key="8">
    <source>
        <dbReference type="Proteomes" id="UP000093000"/>
    </source>
</evidence>
<feature type="compositionally biased region" description="Polar residues" evidence="5">
    <location>
        <begin position="514"/>
        <end position="538"/>
    </location>
</feature>
<feature type="zinc finger region" description="C3H1-type" evidence="4">
    <location>
        <begin position="554"/>
        <end position="579"/>
    </location>
</feature>
<evidence type="ECO:0000256" key="2">
    <source>
        <dbReference type="ARBA" id="ARBA00022771"/>
    </source>
</evidence>
<proteinExistence type="predicted"/>
<evidence type="ECO:0000256" key="3">
    <source>
        <dbReference type="ARBA" id="ARBA00022833"/>
    </source>
</evidence>
<feature type="compositionally biased region" description="Low complexity" evidence="5">
    <location>
        <begin position="409"/>
        <end position="424"/>
    </location>
</feature>
<feature type="compositionally biased region" description="Basic residues" evidence="5">
    <location>
        <begin position="540"/>
        <end position="552"/>
    </location>
</feature>
<dbReference type="InterPro" id="IPR035441">
    <property type="entry name" value="TFIIS/LEDGF_dom_sf"/>
</dbReference>